<proteinExistence type="predicted"/>
<feature type="signal peptide" evidence="1">
    <location>
        <begin position="1"/>
        <end position="18"/>
    </location>
</feature>
<protein>
    <submittedName>
        <fullName evidence="2">Uncharacterized protein</fullName>
    </submittedName>
</protein>
<evidence type="ECO:0000313" key="3">
    <source>
        <dbReference type="Proteomes" id="UP000800097"/>
    </source>
</evidence>
<keyword evidence="3" id="KW-1185">Reference proteome</keyword>
<dbReference type="GeneID" id="54546523"/>
<dbReference type="Gene3D" id="2.60.20.10">
    <property type="entry name" value="Crystallins"/>
    <property type="match status" value="1"/>
</dbReference>
<feature type="chain" id="PRO_5025491151" evidence="1">
    <location>
        <begin position="19"/>
        <end position="155"/>
    </location>
</feature>
<evidence type="ECO:0000256" key="1">
    <source>
        <dbReference type="SAM" id="SignalP"/>
    </source>
</evidence>
<reference evidence="2" key="1">
    <citation type="journal article" date="2020" name="Stud. Mycol.">
        <title>101 Dothideomycetes genomes: a test case for predicting lifestyles and emergence of pathogens.</title>
        <authorList>
            <person name="Haridas S."/>
            <person name="Albert R."/>
            <person name="Binder M."/>
            <person name="Bloem J."/>
            <person name="Labutti K."/>
            <person name="Salamov A."/>
            <person name="Andreopoulos B."/>
            <person name="Baker S."/>
            <person name="Barry K."/>
            <person name="Bills G."/>
            <person name="Bluhm B."/>
            <person name="Cannon C."/>
            <person name="Castanera R."/>
            <person name="Culley D."/>
            <person name="Daum C."/>
            <person name="Ezra D."/>
            <person name="Gonzalez J."/>
            <person name="Henrissat B."/>
            <person name="Kuo A."/>
            <person name="Liang C."/>
            <person name="Lipzen A."/>
            <person name="Lutzoni F."/>
            <person name="Magnuson J."/>
            <person name="Mondo S."/>
            <person name="Nolan M."/>
            <person name="Ohm R."/>
            <person name="Pangilinan J."/>
            <person name="Park H.-J."/>
            <person name="Ramirez L."/>
            <person name="Alfaro M."/>
            <person name="Sun H."/>
            <person name="Tritt A."/>
            <person name="Yoshinaga Y."/>
            <person name="Zwiers L.-H."/>
            <person name="Turgeon B."/>
            <person name="Goodwin S."/>
            <person name="Spatafora J."/>
            <person name="Crous P."/>
            <person name="Grigoriev I."/>
        </authorList>
    </citation>
    <scope>NUCLEOTIDE SEQUENCE</scope>
    <source>
        <strain evidence="2">CBS 379.55</strain>
    </source>
</reference>
<keyword evidence="1" id="KW-0732">Signal</keyword>
<dbReference type="RefSeq" id="XP_033650858.1">
    <property type="nucleotide sequence ID" value="XM_033793348.1"/>
</dbReference>
<accession>A0A6A6JDQ5</accession>
<dbReference type="OrthoDB" id="2910287at2759"/>
<dbReference type="AlphaFoldDB" id="A0A6A6JDQ5"/>
<dbReference type="Proteomes" id="UP000800097">
    <property type="component" value="Unassembled WGS sequence"/>
</dbReference>
<organism evidence="2 3">
    <name type="scientific">Westerdykella ornata</name>
    <dbReference type="NCBI Taxonomy" id="318751"/>
    <lineage>
        <taxon>Eukaryota</taxon>
        <taxon>Fungi</taxon>
        <taxon>Dikarya</taxon>
        <taxon>Ascomycota</taxon>
        <taxon>Pezizomycotina</taxon>
        <taxon>Dothideomycetes</taxon>
        <taxon>Pleosporomycetidae</taxon>
        <taxon>Pleosporales</taxon>
        <taxon>Sporormiaceae</taxon>
        <taxon>Westerdykella</taxon>
    </lineage>
</organism>
<sequence length="155" mass="17875">MYFLAFMITFSLAGFATAASPTWSTYQPGTFSSVDIRINEEIGEGSAATISLPVPLFPREEKKGPQWGGHFACHDANFTGACHYYVEKRGACHEYEKENWEKYTSIGPDKGQWCYFYEGEQCLGDHVELRHPGSRNLRRKRFDNRVKSWNCWKDE</sequence>
<evidence type="ECO:0000313" key="2">
    <source>
        <dbReference type="EMBL" id="KAF2273319.1"/>
    </source>
</evidence>
<name>A0A6A6JDQ5_WESOR</name>
<dbReference type="EMBL" id="ML986511">
    <property type="protein sequence ID" value="KAF2273319.1"/>
    <property type="molecule type" value="Genomic_DNA"/>
</dbReference>
<gene>
    <name evidence="2" type="ORF">EI97DRAFT_161086</name>
</gene>